<proteinExistence type="predicted"/>
<sequence>MVTCRNWMLNDLARELCFLASQSAEDFGDVMDKFRNEIQCIREKRDLSRGAENNNVDSPTLEGCIRGPNIARPKWRRNNASNDHPLVKGVRRCGICREVGHNTRRNNASNDLQQLLHR</sequence>
<name>A0ABU6YCQ6_9FABA</name>
<reference evidence="1 2" key="1">
    <citation type="journal article" date="2023" name="Plants (Basel)">
        <title>Bridging the Gap: Combining Genomics and Transcriptomics Approaches to Understand Stylosanthes scabra, an Orphan Legume from the Brazilian Caatinga.</title>
        <authorList>
            <person name="Ferreira-Neto J.R.C."/>
            <person name="da Silva M.D."/>
            <person name="Binneck E."/>
            <person name="de Melo N.F."/>
            <person name="da Silva R.H."/>
            <person name="de Melo A.L.T.M."/>
            <person name="Pandolfi V."/>
            <person name="Bustamante F.O."/>
            <person name="Brasileiro-Vidal A.C."/>
            <person name="Benko-Iseppon A.M."/>
        </authorList>
    </citation>
    <scope>NUCLEOTIDE SEQUENCE [LARGE SCALE GENOMIC DNA]</scope>
    <source>
        <tissue evidence="1">Leaves</tissue>
    </source>
</reference>
<organism evidence="1 2">
    <name type="scientific">Stylosanthes scabra</name>
    <dbReference type="NCBI Taxonomy" id="79078"/>
    <lineage>
        <taxon>Eukaryota</taxon>
        <taxon>Viridiplantae</taxon>
        <taxon>Streptophyta</taxon>
        <taxon>Embryophyta</taxon>
        <taxon>Tracheophyta</taxon>
        <taxon>Spermatophyta</taxon>
        <taxon>Magnoliopsida</taxon>
        <taxon>eudicotyledons</taxon>
        <taxon>Gunneridae</taxon>
        <taxon>Pentapetalae</taxon>
        <taxon>rosids</taxon>
        <taxon>fabids</taxon>
        <taxon>Fabales</taxon>
        <taxon>Fabaceae</taxon>
        <taxon>Papilionoideae</taxon>
        <taxon>50 kb inversion clade</taxon>
        <taxon>dalbergioids sensu lato</taxon>
        <taxon>Dalbergieae</taxon>
        <taxon>Pterocarpus clade</taxon>
        <taxon>Stylosanthes</taxon>
    </lineage>
</organism>
<gene>
    <name evidence="1" type="ORF">PIB30_038557</name>
</gene>
<evidence type="ECO:0000313" key="2">
    <source>
        <dbReference type="Proteomes" id="UP001341840"/>
    </source>
</evidence>
<accession>A0ABU6YCQ6</accession>
<protein>
    <submittedName>
        <fullName evidence="1">Uncharacterized protein</fullName>
    </submittedName>
</protein>
<evidence type="ECO:0000313" key="1">
    <source>
        <dbReference type="EMBL" id="MED6207744.1"/>
    </source>
</evidence>
<keyword evidence="2" id="KW-1185">Reference proteome</keyword>
<dbReference type="EMBL" id="JASCZI010241855">
    <property type="protein sequence ID" value="MED6207744.1"/>
    <property type="molecule type" value="Genomic_DNA"/>
</dbReference>
<comment type="caution">
    <text evidence="1">The sequence shown here is derived from an EMBL/GenBank/DDBJ whole genome shotgun (WGS) entry which is preliminary data.</text>
</comment>
<dbReference type="Proteomes" id="UP001341840">
    <property type="component" value="Unassembled WGS sequence"/>
</dbReference>